<gene>
    <name evidence="5" type="ORF">DSAG12_01354</name>
</gene>
<dbReference type="InterPro" id="IPR003593">
    <property type="entry name" value="AAA+_ATPase"/>
</dbReference>
<dbReference type="GeneID" id="41329345"/>
<reference evidence="5 6" key="2">
    <citation type="journal article" date="2024" name="Int. J. Syst. Evol. Microbiol.">
        <title>Promethearchaeum syntrophicum gen. nov., sp. nov., an anaerobic, obligately syntrophic archaeon, the first isolate of the lineage 'Asgard' archaea, and proposal of the new archaeal phylum Promethearchaeota phyl. nov. and kingdom Promethearchaeati regn. nov.</title>
        <authorList>
            <person name="Imachi H."/>
            <person name="Nobu M.K."/>
            <person name="Kato S."/>
            <person name="Takaki Y."/>
            <person name="Miyazaki M."/>
            <person name="Miyata M."/>
            <person name="Ogawara M."/>
            <person name="Saito Y."/>
            <person name="Sakai S."/>
            <person name="Tahara Y.O."/>
            <person name="Takano Y."/>
            <person name="Tasumi E."/>
            <person name="Uematsu K."/>
            <person name="Yoshimura T."/>
            <person name="Itoh T."/>
            <person name="Ohkuma M."/>
            <person name="Takai K."/>
        </authorList>
    </citation>
    <scope>NUCLEOTIDE SEQUENCE [LARGE SCALE GENOMIC DNA]</scope>
    <source>
        <strain evidence="5 6">MK-D1</strain>
    </source>
</reference>
<dbReference type="SMART" id="SM00382">
    <property type="entry name" value="AAA"/>
    <property type="match status" value="1"/>
</dbReference>
<dbReference type="AlphaFoldDB" id="A0A5B9D8E8"/>
<dbReference type="CDD" id="cd03293">
    <property type="entry name" value="ABC_NrtD_SsuB_transporters"/>
    <property type="match status" value="1"/>
</dbReference>
<feature type="domain" description="ABC transporter" evidence="4">
    <location>
        <begin position="6"/>
        <end position="241"/>
    </location>
</feature>
<dbReference type="GO" id="GO:0005524">
    <property type="term" value="F:ATP binding"/>
    <property type="evidence" value="ECO:0007669"/>
    <property type="project" value="UniProtKB-KW"/>
</dbReference>
<dbReference type="InterPro" id="IPR003439">
    <property type="entry name" value="ABC_transporter-like_ATP-bd"/>
</dbReference>
<accession>A0A5B9D8E8</accession>
<protein>
    <submittedName>
        <fullName evidence="5">ABC transporter ATP-binding protein</fullName>
    </submittedName>
</protein>
<evidence type="ECO:0000313" key="6">
    <source>
        <dbReference type="Proteomes" id="UP000321408"/>
    </source>
</evidence>
<evidence type="ECO:0000259" key="4">
    <source>
        <dbReference type="PROSITE" id="PS50893"/>
    </source>
</evidence>
<dbReference type="InterPro" id="IPR017871">
    <property type="entry name" value="ABC_transporter-like_CS"/>
</dbReference>
<dbReference type="PANTHER" id="PTHR42788">
    <property type="entry name" value="TAURINE IMPORT ATP-BINDING PROTEIN-RELATED"/>
    <property type="match status" value="1"/>
</dbReference>
<reference evidence="5 6" key="1">
    <citation type="journal article" date="2020" name="Nature">
        <title>Isolation of an archaeon at the prokaryote-eukaryote interface.</title>
        <authorList>
            <person name="Imachi H."/>
            <person name="Nobu M.K."/>
            <person name="Nakahara N."/>
            <person name="Morono Y."/>
            <person name="Ogawara M."/>
            <person name="Takaki Y."/>
            <person name="Takano Y."/>
            <person name="Uematsu K."/>
            <person name="Ikuta T."/>
            <person name="Ito M."/>
            <person name="Matsui Y."/>
            <person name="Miyazaki M."/>
            <person name="Murata K."/>
            <person name="Saito Y."/>
            <person name="Sakai S."/>
            <person name="Song C."/>
            <person name="Tasumi E."/>
            <person name="Yamanaka Y."/>
            <person name="Yamaguchi T."/>
            <person name="Kamagata Y."/>
            <person name="Tamaki H."/>
            <person name="Takai K."/>
        </authorList>
    </citation>
    <scope>NUCLEOTIDE SEQUENCE [LARGE SCALE GENOMIC DNA]</scope>
    <source>
        <strain evidence="5 6">MK-D1</strain>
    </source>
</reference>
<organism evidence="5 6">
    <name type="scientific">Promethearchaeum syntrophicum</name>
    <dbReference type="NCBI Taxonomy" id="2594042"/>
    <lineage>
        <taxon>Archaea</taxon>
        <taxon>Promethearchaeati</taxon>
        <taxon>Promethearchaeota</taxon>
        <taxon>Promethearchaeia</taxon>
        <taxon>Promethearchaeales</taxon>
        <taxon>Promethearchaeaceae</taxon>
        <taxon>Promethearchaeum</taxon>
    </lineage>
</organism>
<name>A0A5B9D8E8_9ARCH</name>
<dbReference type="PROSITE" id="PS50893">
    <property type="entry name" value="ABC_TRANSPORTER_2"/>
    <property type="match status" value="1"/>
</dbReference>
<evidence type="ECO:0000256" key="1">
    <source>
        <dbReference type="ARBA" id="ARBA00022448"/>
    </source>
</evidence>
<keyword evidence="3 5" id="KW-0067">ATP-binding</keyword>
<dbReference type="Pfam" id="PF00005">
    <property type="entry name" value="ABC_tran"/>
    <property type="match status" value="1"/>
</dbReference>
<dbReference type="SUPFAM" id="SSF52540">
    <property type="entry name" value="P-loop containing nucleoside triphosphate hydrolases"/>
    <property type="match status" value="1"/>
</dbReference>
<proteinExistence type="predicted"/>
<dbReference type="InterPro" id="IPR050166">
    <property type="entry name" value="ABC_transporter_ATP-bind"/>
</dbReference>
<evidence type="ECO:0000256" key="3">
    <source>
        <dbReference type="ARBA" id="ARBA00022840"/>
    </source>
</evidence>
<keyword evidence="1" id="KW-0813">Transport</keyword>
<dbReference type="Proteomes" id="UP000321408">
    <property type="component" value="Chromosome"/>
</dbReference>
<evidence type="ECO:0000256" key="2">
    <source>
        <dbReference type="ARBA" id="ARBA00022741"/>
    </source>
</evidence>
<sequence>MFKFGINSKKFITPEKTENLVLKNLEFNVTENDFVSIIGPSGCGKTTILRILAGFDKDFDGSLEYSPKSDNYYENFESLGKIGYIPQEFSLFPWLNIEKNIRFGLNIKNISKEDQDETVERLLDLVGMNEFRKYLPHEISGGMKQKIAICRALAINPTSKLIVMDEPFSALDAQTRNSLQEDLLEIWRKQKLTIVFVTHNIDEATFLSKRVLVLTKLPAKVLKEFNIEIPHPRDRTSLEFNKIRKDLLGYLN</sequence>
<keyword evidence="6" id="KW-1185">Reference proteome</keyword>
<dbReference type="GO" id="GO:0016887">
    <property type="term" value="F:ATP hydrolysis activity"/>
    <property type="evidence" value="ECO:0007669"/>
    <property type="project" value="InterPro"/>
</dbReference>
<dbReference type="EMBL" id="CP042905">
    <property type="protein sequence ID" value="QEE15528.1"/>
    <property type="molecule type" value="Genomic_DNA"/>
</dbReference>
<evidence type="ECO:0000313" key="5">
    <source>
        <dbReference type="EMBL" id="QEE15528.1"/>
    </source>
</evidence>
<keyword evidence="2" id="KW-0547">Nucleotide-binding</keyword>
<dbReference type="OrthoDB" id="18368at2157"/>
<dbReference type="InterPro" id="IPR027417">
    <property type="entry name" value="P-loop_NTPase"/>
</dbReference>
<dbReference type="RefSeq" id="WP_147662433.1">
    <property type="nucleotide sequence ID" value="NZ_CP042905.2"/>
</dbReference>
<dbReference type="PROSITE" id="PS00211">
    <property type="entry name" value="ABC_TRANSPORTER_1"/>
    <property type="match status" value="1"/>
</dbReference>
<dbReference type="PANTHER" id="PTHR42788:SF13">
    <property type="entry name" value="ALIPHATIC SULFONATES IMPORT ATP-BINDING PROTEIN SSUB"/>
    <property type="match status" value="1"/>
</dbReference>
<dbReference type="Gene3D" id="3.40.50.300">
    <property type="entry name" value="P-loop containing nucleotide triphosphate hydrolases"/>
    <property type="match status" value="1"/>
</dbReference>
<dbReference type="KEGG" id="psyt:DSAG12_01354"/>